<dbReference type="Proteomes" id="UP001059836">
    <property type="component" value="Chromosome"/>
</dbReference>
<evidence type="ECO:0000259" key="1">
    <source>
        <dbReference type="Pfam" id="PF02625"/>
    </source>
</evidence>
<evidence type="ECO:0000259" key="2">
    <source>
        <dbReference type="Pfam" id="PF13478"/>
    </source>
</evidence>
<evidence type="ECO:0000313" key="4">
    <source>
        <dbReference type="Proteomes" id="UP001059836"/>
    </source>
</evidence>
<feature type="domain" description="XdhC- CoxI" evidence="1">
    <location>
        <begin position="16"/>
        <end position="77"/>
    </location>
</feature>
<dbReference type="InterPro" id="IPR003777">
    <property type="entry name" value="XdhC_CoxI"/>
</dbReference>
<feature type="domain" description="XdhC Rossmann" evidence="2">
    <location>
        <begin position="188"/>
        <end position="336"/>
    </location>
</feature>
<dbReference type="InterPro" id="IPR027051">
    <property type="entry name" value="XdhC_Rossmann_dom"/>
</dbReference>
<dbReference type="Pfam" id="PF13478">
    <property type="entry name" value="XdhC_C"/>
    <property type="match status" value="1"/>
</dbReference>
<dbReference type="Gene3D" id="3.40.50.720">
    <property type="entry name" value="NAD(P)-binding Rossmann-like Domain"/>
    <property type="match status" value="1"/>
</dbReference>
<protein>
    <submittedName>
        <fullName evidence="3">XshC-Cox1 family protein</fullName>
    </submittedName>
</protein>
<dbReference type="RefSeq" id="WP_213247466.1">
    <property type="nucleotide sequence ID" value="NZ_CP045806.1"/>
</dbReference>
<evidence type="ECO:0000313" key="3">
    <source>
        <dbReference type="EMBL" id="QHN34399.1"/>
    </source>
</evidence>
<dbReference type="Pfam" id="PF02625">
    <property type="entry name" value="XdhC_CoxI"/>
    <property type="match status" value="1"/>
</dbReference>
<dbReference type="PANTHER" id="PTHR30388:SF4">
    <property type="entry name" value="MOLYBDENUM COFACTOR INSERTION CHAPERONE PAOD"/>
    <property type="match status" value="1"/>
</dbReference>
<accession>A0ABX6IF03</accession>
<dbReference type="EMBL" id="CP045809">
    <property type="protein sequence ID" value="QHN34399.1"/>
    <property type="molecule type" value="Genomic_DNA"/>
</dbReference>
<dbReference type="PANTHER" id="PTHR30388">
    <property type="entry name" value="ALDEHYDE OXIDOREDUCTASE MOLYBDENUM COFACTOR ASSEMBLY PROTEIN"/>
    <property type="match status" value="1"/>
</dbReference>
<dbReference type="InterPro" id="IPR052698">
    <property type="entry name" value="MoCofactor_Util/Proc"/>
</dbReference>
<keyword evidence="4" id="KW-1185">Reference proteome</keyword>
<proteinExistence type="predicted"/>
<sequence length="358" mass="37227">MRTVLDQLITGLSVGPVALARIASATGSVPSAVGAAVLVGPSGAVIGSLSSGCVDAAVVESAGQVLRTGEAMFEEFGVDDSGGFGVGLVCGGTIGVFVERVNPDRLPLLRDLRERIRAGAPVALTASLSGTPHWSLRDPGASDGWRALDRDIDDLLSAGRSGIVGGDGCEDAVRPRALVQVFAPPRRLILVGANDFVRELTVLGAQLGMRVIVVDARPVFATAARFPAADEVVVDWPDRYLRREIDAGTVGASCAVCVMTHDTKFDVPALTVALRARTPLGFVGALGSRRTHDDRLRRLRAAGLTDAELAPLRSPVGLDLGGHTPAEAAVSIAAQIIAERTHATGRPLHSMSGAIHRR</sequence>
<reference evidence="3" key="1">
    <citation type="journal article" date="2021" name="Nat. Microbiol.">
        <title>Cocultivation of an ultrasmall environmental parasitic bacterium with lytic ability against bacteria associated with wastewater foams.</title>
        <authorList>
            <person name="Batinovic S."/>
            <person name="Rose J.J.A."/>
            <person name="Ratcliffe J."/>
            <person name="Seviour R.J."/>
            <person name="Petrovski S."/>
        </authorList>
    </citation>
    <scope>NUCLEOTIDE SEQUENCE</scope>
    <source>
        <strain evidence="3">CON9</strain>
    </source>
</reference>
<name>A0ABX6IF03_9ACTN</name>
<organism evidence="3 4">
    <name type="scientific">Gordonia pseudamarae</name>
    <dbReference type="NCBI Taxonomy" id="2831662"/>
    <lineage>
        <taxon>Bacteria</taxon>
        <taxon>Bacillati</taxon>
        <taxon>Actinomycetota</taxon>
        <taxon>Actinomycetes</taxon>
        <taxon>Mycobacteriales</taxon>
        <taxon>Gordoniaceae</taxon>
        <taxon>Gordonia</taxon>
    </lineage>
</organism>
<gene>
    <name evidence="3" type="ORF">GII31_05300</name>
</gene>